<dbReference type="Pfam" id="PF00931">
    <property type="entry name" value="NB-ARC"/>
    <property type="match status" value="1"/>
</dbReference>
<evidence type="ECO:0000313" key="9">
    <source>
        <dbReference type="Proteomes" id="UP000331127"/>
    </source>
</evidence>
<dbReference type="Pfam" id="PF13424">
    <property type="entry name" value="TPR_12"/>
    <property type="match status" value="3"/>
</dbReference>
<accession>A0A5M3X576</accession>
<dbReference type="SUPFAM" id="SSF46894">
    <property type="entry name" value="C-terminal effector domain of the bipartite response regulators"/>
    <property type="match status" value="1"/>
</dbReference>
<dbReference type="SMART" id="SM00028">
    <property type="entry name" value="TPR"/>
    <property type="match status" value="6"/>
</dbReference>
<feature type="domain" description="OmpR/PhoB-type" evidence="7">
    <location>
        <begin position="1"/>
        <end position="93"/>
    </location>
</feature>
<dbReference type="Gene3D" id="1.25.40.10">
    <property type="entry name" value="Tetratricopeptide repeat domain"/>
    <property type="match status" value="3"/>
</dbReference>
<dbReference type="Pfam" id="PF00486">
    <property type="entry name" value="Trans_reg_C"/>
    <property type="match status" value="1"/>
</dbReference>
<evidence type="ECO:0000256" key="6">
    <source>
        <dbReference type="PROSITE-ProRule" id="PRU01091"/>
    </source>
</evidence>
<feature type="DNA-binding region" description="OmpR/PhoB-type" evidence="6">
    <location>
        <begin position="1"/>
        <end position="93"/>
    </location>
</feature>
<dbReference type="SMART" id="SM01043">
    <property type="entry name" value="BTAD"/>
    <property type="match status" value="1"/>
</dbReference>
<sequence length="1005" mass="110168">MKFRLLGPVEAWNGGQQAKLGGAKPRALLAALLLDHRRIVPVERLMEAIWGESPPTTARAVLQTYIASLRRSLESAGMTGVIVSHPVGYLAEVPADELDLRVFERLVGEGRQAVRDRRHEEARESLRAALALWRGPALGGITDSFLRAEAMRLDELRVTVIEERIAAELALGQGERLLDELAELVALHPARERLRRDLMVALYRADRQADALAVYREGRQVLIDELGIEPGPELREAHEAILRSDPALLPPARRRRLRQLPPPPADFIGREEEIATLRATLTLPEAMPICVISGAGGMGKSALALRVAHEVAEHFPDGQLHVELRGTSDAPAGAEEVLGRLLRELDPDLSRPPATLEERVGRYRTLLANRRKLVVLEDASAEAQVRPLLPGAPGCAVLVTSRNRLVGLAGATFVELGVLPSGTAIDLFARIAGEHRVAAEHDAASAIVKLCGRLPLAIRIAGARLASRRQWPLARLLDRLADERRRLDELTVGDQQVRAGISLSYALLPPEARTALRRLGLMGLPSFPAWVAAAALETDLDEAERILEHLVDVSLVDVEGDDPIGQLRYRLHDLIRLFARERALAEDDTTARAAAVSRVLGGWIWLVERINESTPPYLISVSASYRLARPVDDRVARSVVADPHAWFRCEQEALIAGVELAAGMNLDELAVELTAALSCTAFGGHQYVFDDPFASWHRTHEAALSAARRMDNALGEATLLAGLGQLHYERDSFAESRAHLSQALSMFRAAKDTRGEAAALASLGAACREQGYLPEALHFLDRARELLADFDDASALGHVRRLAGTVRLETGDYPGAWADLEAALALFTAAGSRRGQGLTLRSMSLYHRARGEAARAEEVARRALAIFQTADDRMMTAYCERALAKALLRQGRFDEARKPLQEALAVLRTLQDSFGEACTLRTLGELHLAEGRLYQAKDCLEESLRIWERLRAALFRARTLRDLARVHEALGDVATAERTAAAALEIFRLHGSREYAELSSPGLSL</sequence>
<evidence type="ECO:0000256" key="3">
    <source>
        <dbReference type="ARBA" id="ARBA00023015"/>
    </source>
</evidence>
<comment type="caution">
    <text evidence="8">The sequence shown here is derived from an EMBL/GenBank/DDBJ whole genome shotgun (WGS) entry which is preliminary data.</text>
</comment>
<dbReference type="InterPro" id="IPR051677">
    <property type="entry name" value="AfsR-DnrI-RedD_regulator"/>
</dbReference>
<protein>
    <submittedName>
        <fullName evidence="8">SARP family transcriptional regulator</fullName>
    </submittedName>
</protein>
<keyword evidence="4 6" id="KW-0238">DNA-binding</keyword>
<dbReference type="InterPro" id="IPR027417">
    <property type="entry name" value="P-loop_NTPase"/>
</dbReference>
<dbReference type="GO" id="GO:0003677">
    <property type="term" value="F:DNA binding"/>
    <property type="evidence" value="ECO:0007669"/>
    <property type="project" value="UniProtKB-UniRule"/>
</dbReference>
<evidence type="ECO:0000256" key="1">
    <source>
        <dbReference type="ARBA" id="ARBA00005820"/>
    </source>
</evidence>
<dbReference type="PANTHER" id="PTHR35807">
    <property type="entry name" value="TRANSCRIPTIONAL REGULATOR REDD-RELATED"/>
    <property type="match status" value="1"/>
</dbReference>
<dbReference type="InterPro" id="IPR011990">
    <property type="entry name" value="TPR-like_helical_dom_sf"/>
</dbReference>
<dbReference type="SUPFAM" id="SSF48452">
    <property type="entry name" value="TPR-like"/>
    <property type="match status" value="3"/>
</dbReference>
<evidence type="ECO:0000256" key="4">
    <source>
        <dbReference type="ARBA" id="ARBA00023125"/>
    </source>
</evidence>
<keyword evidence="3" id="KW-0805">Transcription regulation</keyword>
<gene>
    <name evidence="8" type="ORF">Amac_088760</name>
</gene>
<dbReference type="AlphaFoldDB" id="A0A5M3X576"/>
<name>A0A5M3X576_9ACTN</name>
<dbReference type="OrthoDB" id="5521887at2"/>
<dbReference type="InterPro" id="IPR002182">
    <property type="entry name" value="NB-ARC"/>
</dbReference>
<evidence type="ECO:0000259" key="7">
    <source>
        <dbReference type="PROSITE" id="PS51755"/>
    </source>
</evidence>
<dbReference type="CDD" id="cd15831">
    <property type="entry name" value="BTAD"/>
    <property type="match status" value="1"/>
</dbReference>
<evidence type="ECO:0000256" key="2">
    <source>
        <dbReference type="ARBA" id="ARBA00022737"/>
    </source>
</evidence>
<dbReference type="PRINTS" id="PR00364">
    <property type="entry name" value="DISEASERSIST"/>
</dbReference>
<dbReference type="Gene3D" id="1.10.8.430">
    <property type="entry name" value="Helical domain of apoptotic protease-activating factors"/>
    <property type="match status" value="1"/>
</dbReference>
<dbReference type="SUPFAM" id="SSF52540">
    <property type="entry name" value="P-loop containing nucleoside triphosphate hydrolases"/>
    <property type="match status" value="1"/>
</dbReference>
<dbReference type="RefSeq" id="WP_155360419.1">
    <property type="nucleotide sequence ID" value="NZ_BAAAHL010000004.1"/>
</dbReference>
<proteinExistence type="inferred from homology"/>
<dbReference type="InterPro" id="IPR042197">
    <property type="entry name" value="Apaf_helical"/>
</dbReference>
<reference evidence="8 9" key="1">
    <citation type="submission" date="2019-10" db="EMBL/GenBank/DDBJ databases">
        <title>Whole genome shotgun sequence of Acrocarpospora macrocephala NBRC 16266.</title>
        <authorList>
            <person name="Ichikawa N."/>
            <person name="Kimura A."/>
            <person name="Kitahashi Y."/>
            <person name="Komaki H."/>
            <person name="Oguchi A."/>
        </authorList>
    </citation>
    <scope>NUCLEOTIDE SEQUENCE [LARGE SCALE GENOMIC DNA]</scope>
    <source>
        <strain evidence="8 9">NBRC 16266</strain>
    </source>
</reference>
<comment type="similarity">
    <text evidence="1">Belongs to the AfsR/DnrI/RedD regulatory family.</text>
</comment>
<dbReference type="PROSITE" id="PS51755">
    <property type="entry name" value="OMPR_PHOB"/>
    <property type="match status" value="1"/>
</dbReference>
<dbReference type="EMBL" id="BLAE01000073">
    <property type="protein sequence ID" value="GES15279.1"/>
    <property type="molecule type" value="Genomic_DNA"/>
</dbReference>
<evidence type="ECO:0000256" key="5">
    <source>
        <dbReference type="ARBA" id="ARBA00023163"/>
    </source>
</evidence>
<dbReference type="SMART" id="SM00862">
    <property type="entry name" value="Trans_reg_C"/>
    <property type="match status" value="1"/>
</dbReference>
<dbReference type="InterPro" id="IPR005158">
    <property type="entry name" value="BTAD"/>
</dbReference>
<dbReference type="InterPro" id="IPR036388">
    <property type="entry name" value="WH-like_DNA-bd_sf"/>
</dbReference>
<dbReference type="Gene3D" id="1.10.10.10">
    <property type="entry name" value="Winged helix-like DNA-binding domain superfamily/Winged helix DNA-binding domain"/>
    <property type="match status" value="2"/>
</dbReference>
<keyword evidence="9" id="KW-1185">Reference proteome</keyword>
<evidence type="ECO:0000313" key="8">
    <source>
        <dbReference type="EMBL" id="GES15279.1"/>
    </source>
</evidence>
<dbReference type="InterPro" id="IPR016032">
    <property type="entry name" value="Sig_transdc_resp-reg_C-effctor"/>
</dbReference>
<dbReference type="InterPro" id="IPR001867">
    <property type="entry name" value="OmpR/PhoB-type_DNA-bd"/>
</dbReference>
<dbReference type="GO" id="GO:0006355">
    <property type="term" value="P:regulation of DNA-templated transcription"/>
    <property type="evidence" value="ECO:0007669"/>
    <property type="project" value="InterPro"/>
</dbReference>
<dbReference type="GO" id="GO:0043531">
    <property type="term" value="F:ADP binding"/>
    <property type="evidence" value="ECO:0007669"/>
    <property type="project" value="InterPro"/>
</dbReference>
<organism evidence="8 9">
    <name type="scientific">Acrocarpospora macrocephala</name>
    <dbReference type="NCBI Taxonomy" id="150177"/>
    <lineage>
        <taxon>Bacteria</taxon>
        <taxon>Bacillati</taxon>
        <taxon>Actinomycetota</taxon>
        <taxon>Actinomycetes</taxon>
        <taxon>Streptosporangiales</taxon>
        <taxon>Streptosporangiaceae</taxon>
        <taxon>Acrocarpospora</taxon>
    </lineage>
</organism>
<dbReference type="Gene3D" id="3.40.50.300">
    <property type="entry name" value="P-loop containing nucleotide triphosphate hydrolases"/>
    <property type="match status" value="1"/>
</dbReference>
<dbReference type="Proteomes" id="UP000331127">
    <property type="component" value="Unassembled WGS sequence"/>
</dbReference>
<dbReference type="InterPro" id="IPR019734">
    <property type="entry name" value="TPR_rpt"/>
</dbReference>
<dbReference type="Pfam" id="PF03704">
    <property type="entry name" value="BTAD"/>
    <property type="match status" value="1"/>
</dbReference>
<dbReference type="GO" id="GO:0000160">
    <property type="term" value="P:phosphorelay signal transduction system"/>
    <property type="evidence" value="ECO:0007669"/>
    <property type="project" value="InterPro"/>
</dbReference>
<dbReference type="PANTHER" id="PTHR35807:SF1">
    <property type="entry name" value="TRANSCRIPTIONAL REGULATOR REDD"/>
    <property type="match status" value="1"/>
</dbReference>
<keyword evidence="2" id="KW-0677">Repeat</keyword>
<keyword evidence="5" id="KW-0804">Transcription</keyword>